<gene>
    <name evidence="3" type="ORF">LTR05_001889</name>
</gene>
<dbReference type="AlphaFoldDB" id="A0AAN7T767"/>
<name>A0AAN7T767_9EURO</name>
<sequence>MNCDSQSKVLKLLWASRTSGRFRLSKTQILCIVSFFVFIGLQICIGLLGLTYSIDASQNVDHIYGNVSVVDLSNIYQDPSYNTAGYVDRTAAANYFGLVGQNYPIQYNWPLGKGDEGFENIYTADNSTFFYNFVDAAVDVNANNPVFDTSRRWIAANATCVELEIISGGYIKTDGSDQWLSYKNVLGNNQTIYVQSQTTLTSTYMSNSSNSGCGDRCTSMLVLDSASYDNDTQSEAVPHLLTCNTTIDVVHNANTCTRARDCTLEDDLARIIAGGIGWSGTWFTDGNPLQYRTYPPGSPYSWDGYEAYQDPSFRAWQVATFAIDVIAAMDDLGPRKVVEGQAPKAGVALEVEWRYTIPLLCVVPTVQFIILLIVCIWSNGALIKDGSYLAAAHLLRPVVEKLEDHGCALTGDEIARELDNFKIIYGVNAPPGIRHSSAYAPTGGSQVDWHVGVIAESEGYGQQAEEGWKPAATFPDGRYDGTGYTLTSKTTDDSSLQDDSTDEIDEDAYLLST</sequence>
<dbReference type="EMBL" id="JAVRRJ010000001">
    <property type="protein sequence ID" value="KAK5091704.1"/>
    <property type="molecule type" value="Genomic_DNA"/>
</dbReference>
<keyword evidence="2" id="KW-0812">Transmembrane</keyword>
<protein>
    <submittedName>
        <fullName evidence="3">Uncharacterized protein</fullName>
    </submittedName>
</protein>
<organism evidence="3 4">
    <name type="scientific">Lithohypha guttulata</name>
    <dbReference type="NCBI Taxonomy" id="1690604"/>
    <lineage>
        <taxon>Eukaryota</taxon>
        <taxon>Fungi</taxon>
        <taxon>Dikarya</taxon>
        <taxon>Ascomycota</taxon>
        <taxon>Pezizomycotina</taxon>
        <taxon>Eurotiomycetes</taxon>
        <taxon>Chaetothyriomycetidae</taxon>
        <taxon>Chaetothyriales</taxon>
        <taxon>Trichomeriaceae</taxon>
        <taxon>Lithohypha</taxon>
    </lineage>
</organism>
<accession>A0AAN7T767</accession>
<reference evidence="3 4" key="1">
    <citation type="submission" date="2023-08" db="EMBL/GenBank/DDBJ databases">
        <title>Black Yeasts Isolated from many extreme environments.</title>
        <authorList>
            <person name="Coleine C."/>
            <person name="Stajich J.E."/>
            <person name="Selbmann L."/>
        </authorList>
    </citation>
    <scope>NUCLEOTIDE SEQUENCE [LARGE SCALE GENOMIC DNA]</scope>
    <source>
        <strain evidence="3 4">CCFEE 5910</strain>
    </source>
</reference>
<keyword evidence="2" id="KW-0472">Membrane</keyword>
<keyword evidence="4" id="KW-1185">Reference proteome</keyword>
<feature type="region of interest" description="Disordered" evidence="1">
    <location>
        <begin position="464"/>
        <end position="513"/>
    </location>
</feature>
<proteinExistence type="predicted"/>
<evidence type="ECO:0000256" key="1">
    <source>
        <dbReference type="SAM" id="MobiDB-lite"/>
    </source>
</evidence>
<feature type="transmembrane region" description="Helical" evidence="2">
    <location>
        <begin position="29"/>
        <end position="52"/>
    </location>
</feature>
<evidence type="ECO:0000313" key="4">
    <source>
        <dbReference type="Proteomes" id="UP001309876"/>
    </source>
</evidence>
<feature type="compositionally biased region" description="Acidic residues" evidence="1">
    <location>
        <begin position="495"/>
        <end position="513"/>
    </location>
</feature>
<dbReference type="Proteomes" id="UP001309876">
    <property type="component" value="Unassembled WGS sequence"/>
</dbReference>
<feature type="compositionally biased region" description="Low complexity" evidence="1">
    <location>
        <begin position="485"/>
        <end position="494"/>
    </location>
</feature>
<comment type="caution">
    <text evidence="3">The sequence shown here is derived from an EMBL/GenBank/DDBJ whole genome shotgun (WGS) entry which is preliminary data.</text>
</comment>
<keyword evidence="2" id="KW-1133">Transmembrane helix</keyword>
<evidence type="ECO:0000256" key="2">
    <source>
        <dbReference type="SAM" id="Phobius"/>
    </source>
</evidence>
<evidence type="ECO:0000313" key="3">
    <source>
        <dbReference type="EMBL" id="KAK5091704.1"/>
    </source>
</evidence>